<proteinExistence type="predicted"/>
<comment type="caution">
    <text evidence="1">The sequence shown here is derived from an EMBL/GenBank/DDBJ whole genome shotgun (WGS) entry which is preliminary data.</text>
</comment>
<dbReference type="EMBL" id="NUVX01000007">
    <property type="protein sequence ID" value="PFJ42798.1"/>
    <property type="molecule type" value="Genomic_DNA"/>
</dbReference>
<dbReference type="AlphaFoldDB" id="A0A9X6WSS8"/>
<accession>A0A9X6WSS8</accession>
<dbReference type="RefSeq" id="WP_098516868.1">
    <property type="nucleotide sequence ID" value="NZ_NUVX01000007.1"/>
</dbReference>
<protein>
    <submittedName>
        <fullName evidence="1">Transposase</fullName>
    </submittedName>
</protein>
<name>A0A9X6WSS8_BACTU</name>
<feature type="non-terminal residue" evidence="1">
    <location>
        <position position="1"/>
    </location>
</feature>
<evidence type="ECO:0000313" key="1">
    <source>
        <dbReference type="EMBL" id="PFJ42798.1"/>
    </source>
</evidence>
<organism evidence="1 2">
    <name type="scientific">Bacillus thuringiensis</name>
    <dbReference type="NCBI Taxonomy" id="1428"/>
    <lineage>
        <taxon>Bacteria</taxon>
        <taxon>Bacillati</taxon>
        <taxon>Bacillota</taxon>
        <taxon>Bacilli</taxon>
        <taxon>Bacillales</taxon>
        <taxon>Bacillaceae</taxon>
        <taxon>Bacillus</taxon>
        <taxon>Bacillus cereus group</taxon>
    </lineage>
</organism>
<dbReference type="Proteomes" id="UP000224003">
    <property type="component" value="Unassembled WGS sequence"/>
</dbReference>
<evidence type="ECO:0000313" key="2">
    <source>
        <dbReference type="Proteomes" id="UP000224003"/>
    </source>
</evidence>
<gene>
    <name evidence="1" type="ORF">COJ15_05500</name>
</gene>
<sequence length="340" mass="39404">WEEKQQVELEGKRFKKNPPRLQLEHKEFPVLYKGNMFVRTSEVTASVKVFHQKDWVWIDVKFKPQNLEKRGVLDWKECNPKLVATGKKYFLCFSYEKDIKLNKTKVKDQKICAVDLGITNSAVCSVLDAKGTVVARKFINQATEKDRLYRMTNKLRKAQSTSGWVSAPNYWRRINGLQTHIVNDTCHQIVAFAKEHNCDVIVFEYLDKMKTPKGFWGAKKLRFNLRYWRKKGIQKKVEEMAHYLGICISRINPRNTSALAFDGSGIVERNDKKDLSTFTTGKVYHADLSASYNIGARYFIRAYQKSTSEKKWLSLQAKVPVLAKRTQQTLSSLITLHLAL</sequence>
<reference evidence="1 2" key="1">
    <citation type="submission" date="2017-09" db="EMBL/GenBank/DDBJ databases">
        <title>Large-scale bioinformatics analysis of Bacillus genomes uncovers conserved roles of natural products in bacterial physiology.</title>
        <authorList>
            <consortium name="Agbiome Team Llc"/>
            <person name="Bleich R.M."/>
            <person name="Grubbs K.J."/>
            <person name="Santa Maria K.C."/>
            <person name="Allen S.E."/>
            <person name="Farag S."/>
            <person name="Shank E.A."/>
            <person name="Bowers A."/>
        </authorList>
    </citation>
    <scope>NUCLEOTIDE SEQUENCE [LARGE SCALE GENOMIC DNA]</scope>
    <source>
        <strain evidence="1 2">AFS085496</strain>
    </source>
</reference>